<organism evidence="6 7">
    <name type="scientific">Haemophilus parahaemolyticus</name>
    <dbReference type="NCBI Taxonomy" id="735"/>
    <lineage>
        <taxon>Bacteria</taxon>
        <taxon>Pseudomonadati</taxon>
        <taxon>Pseudomonadota</taxon>
        <taxon>Gammaproteobacteria</taxon>
        <taxon>Pasteurellales</taxon>
        <taxon>Pasteurellaceae</taxon>
        <taxon>Haemophilus</taxon>
    </lineage>
</organism>
<dbReference type="Proteomes" id="UP000253999">
    <property type="component" value="Unassembled WGS sequence"/>
</dbReference>
<protein>
    <submittedName>
        <fullName evidence="6">LysR family transcriptional regulator</fullName>
    </submittedName>
</protein>
<dbReference type="AlphaFoldDB" id="A0A369ZAZ5"/>
<comment type="similarity">
    <text evidence="1">Belongs to the LysR transcriptional regulatory family.</text>
</comment>
<dbReference type="InterPro" id="IPR036388">
    <property type="entry name" value="WH-like_DNA-bd_sf"/>
</dbReference>
<evidence type="ECO:0000256" key="4">
    <source>
        <dbReference type="ARBA" id="ARBA00023163"/>
    </source>
</evidence>
<dbReference type="PROSITE" id="PS50931">
    <property type="entry name" value="HTH_LYSR"/>
    <property type="match status" value="1"/>
</dbReference>
<dbReference type="Gene3D" id="1.10.10.10">
    <property type="entry name" value="Winged helix-like DNA-binding domain superfamily/Winged helix DNA-binding domain"/>
    <property type="match status" value="1"/>
</dbReference>
<dbReference type="CDD" id="cd08422">
    <property type="entry name" value="PBP2_CrgA_like"/>
    <property type="match status" value="1"/>
</dbReference>
<evidence type="ECO:0000256" key="2">
    <source>
        <dbReference type="ARBA" id="ARBA00023015"/>
    </source>
</evidence>
<keyword evidence="3" id="KW-0238">DNA-binding</keyword>
<dbReference type="InterPro" id="IPR036390">
    <property type="entry name" value="WH_DNA-bd_sf"/>
</dbReference>
<gene>
    <name evidence="6" type="ORF">DPV98_07325</name>
</gene>
<evidence type="ECO:0000256" key="1">
    <source>
        <dbReference type="ARBA" id="ARBA00009437"/>
    </source>
</evidence>
<dbReference type="SUPFAM" id="SSF46785">
    <property type="entry name" value="Winged helix' DNA-binding domain"/>
    <property type="match status" value="1"/>
</dbReference>
<dbReference type="Gene3D" id="3.40.190.290">
    <property type="match status" value="1"/>
</dbReference>
<dbReference type="FunFam" id="1.10.10.10:FF:000001">
    <property type="entry name" value="LysR family transcriptional regulator"/>
    <property type="match status" value="1"/>
</dbReference>
<dbReference type="PANTHER" id="PTHR30537:SF30">
    <property type="entry name" value="TRANSCRIPTIONAL REGULATOR-RELATED"/>
    <property type="match status" value="1"/>
</dbReference>
<dbReference type="RefSeq" id="WP_111313246.1">
    <property type="nucleotide sequence ID" value="NZ_QEQD01000007.1"/>
</dbReference>
<evidence type="ECO:0000313" key="6">
    <source>
        <dbReference type="EMBL" id="RDF02650.1"/>
    </source>
</evidence>
<evidence type="ECO:0000313" key="7">
    <source>
        <dbReference type="Proteomes" id="UP000253999"/>
    </source>
</evidence>
<dbReference type="EMBL" id="QEQD01000007">
    <property type="protein sequence ID" value="RDF02650.1"/>
    <property type="molecule type" value="Genomic_DNA"/>
</dbReference>
<accession>A0A369ZAZ5</accession>
<dbReference type="GO" id="GO:0043565">
    <property type="term" value="F:sequence-specific DNA binding"/>
    <property type="evidence" value="ECO:0007669"/>
    <property type="project" value="TreeGrafter"/>
</dbReference>
<comment type="caution">
    <text evidence="6">The sequence shown here is derived from an EMBL/GenBank/DDBJ whole genome shotgun (WGS) entry which is preliminary data.</text>
</comment>
<evidence type="ECO:0000259" key="5">
    <source>
        <dbReference type="PROSITE" id="PS50931"/>
    </source>
</evidence>
<dbReference type="SUPFAM" id="SSF53850">
    <property type="entry name" value="Periplasmic binding protein-like II"/>
    <property type="match status" value="1"/>
</dbReference>
<name>A0A369ZAZ5_HAEPH</name>
<reference evidence="6 7" key="1">
    <citation type="submission" date="2018-05" db="EMBL/GenBank/DDBJ databases">
        <title>Draft Genome Sequences for a Diverse set of 7 Haemophilus Species.</title>
        <authorList>
            <person name="Nichols M."/>
            <person name="Topaz N."/>
            <person name="Wang X."/>
            <person name="Wang X."/>
            <person name="Boxrud D."/>
        </authorList>
    </citation>
    <scope>NUCLEOTIDE SEQUENCE [LARGE SCALE GENOMIC DNA]</scope>
    <source>
        <strain evidence="6 7">C2010039593</strain>
    </source>
</reference>
<dbReference type="STRING" id="735.B0185_06925"/>
<keyword evidence="4" id="KW-0804">Transcription</keyword>
<sequence length="298" mass="33795">MNDFKAMSVFVAVIEQGSMQAAAEKLAMTPSAITQSIQKLEQQLKIKLLNRTTRKISLTEAGEVFYQHASQMQKSAENALKSVELLRSSPIGTLRISCPSGLTRSPFIQALKLILEEHADFNMDLSFKDEAVDLIEERIDIALRIGTRALRDNMIARHIYDVKLAIVAHKDYLEKHFVPQTPDEFYQLDWIHFASLDPDYLQLSSPLGKAHIKPNYRIKTNTLLASRDLTLQGLGISLQPIIEIEKELADGTLVQLLPGWELPKNPMYLVTLQRVQSEKVRIAVQAIVDYFERIKNIN</sequence>
<evidence type="ECO:0000256" key="3">
    <source>
        <dbReference type="ARBA" id="ARBA00023125"/>
    </source>
</evidence>
<dbReference type="InterPro" id="IPR058163">
    <property type="entry name" value="LysR-type_TF_proteobact-type"/>
</dbReference>
<keyword evidence="2" id="KW-0805">Transcription regulation</keyword>
<feature type="domain" description="HTH lysR-type" evidence="5">
    <location>
        <begin position="1"/>
        <end position="59"/>
    </location>
</feature>
<dbReference type="Pfam" id="PF00126">
    <property type="entry name" value="HTH_1"/>
    <property type="match status" value="1"/>
</dbReference>
<dbReference type="GO" id="GO:0003700">
    <property type="term" value="F:DNA-binding transcription factor activity"/>
    <property type="evidence" value="ECO:0007669"/>
    <property type="project" value="InterPro"/>
</dbReference>
<proteinExistence type="inferred from homology"/>
<dbReference type="InterPro" id="IPR000847">
    <property type="entry name" value="LysR_HTH_N"/>
</dbReference>
<dbReference type="GO" id="GO:0006351">
    <property type="term" value="P:DNA-templated transcription"/>
    <property type="evidence" value="ECO:0007669"/>
    <property type="project" value="TreeGrafter"/>
</dbReference>
<dbReference type="Pfam" id="PF03466">
    <property type="entry name" value="LysR_substrate"/>
    <property type="match status" value="1"/>
</dbReference>
<dbReference type="PANTHER" id="PTHR30537">
    <property type="entry name" value="HTH-TYPE TRANSCRIPTIONAL REGULATOR"/>
    <property type="match status" value="1"/>
</dbReference>
<dbReference type="InterPro" id="IPR005119">
    <property type="entry name" value="LysR_subst-bd"/>
</dbReference>